<evidence type="ECO:0000259" key="3">
    <source>
        <dbReference type="Pfam" id="PF00561"/>
    </source>
</evidence>
<proteinExistence type="inferred from homology"/>
<dbReference type="InterPro" id="IPR000073">
    <property type="entry name" value="AB_hydrolase_1"/>
</dbReference>
<dbReference type="SUPFAM" id="SSF53474">
    <property type="entry name" value="alpha/beta-Hydrolases"/>
    <property type="match status" value="1"/>
</dbReference>
<accession>A0AAD5V9Q2</accession>
<evidence type="ECO:0000256" key="1">
    <source>
        <dbReference type="ARBA" id="ARBA00022801"/>
    </source>
</evidence>
<name>A0AAD5V9Q2_9APHY</name>
<reference evidence="4" key="1">
    <citation type="submission" date="2022-07" db="EMBL/GenBank/DDBJ databases">
        <title>Genome Sequence of Physisporinus lineatus.</title>
        <authorList>
            <person name="Buettner E."/>
        </authorList>
    </citation>
    <scope>NUCLEOTIDE SEQUENCE</scope>
    <source>
        <strain evidence="4">VT162</strain>
    </source>
</reference>
<protein>
    <recommendedName>
        <fullName evidence="3">AB hydrolase-1 domain-containing protein</fullName>
    </recommendedName>
</protein>
<dbReference type="AlphaFoldDB" id="A0AAD5V9Q2"/>
<dbReference type="Proteomes" id="UP001212997">
    <property type="component" value="Unassembled WGS sequence"/>
</dbReference>
<dbReference type="GO" id="GO:0016787">
    <property type="term" value="F:hydrolase activity"/>
    <property type="evidence" value="ECO:0007669"/>
    <property type="project" value="UniProtKB-KW"/>
</dbReference>
<dbReference type="EMBL" id="JANAWD010000037">
    <property type="protein sequence ID" value="KAJ3489885.1"/>
    <property type="molecule type" value="Genomic_DNA"/>
</dbReference>
<keyword evidence="1" id="KW-0378">Hydrolase</keyword>
<dbReference type="PANTHER" id="PTHR43329">
    <property type="entry name" value="EPOXIDE HYDROLASE"/>
    <property type="match status" value="1"/>
</dbReference>
<gene>
    <name evidence="4" type="ORF">NLI96_g1816</name>
</gene>
<dbReference type="Gene3D" id="3.40.50.1820">
    <property type="entry name" value="alpha/beta hydrolase"/>
    <property type="match status" value="1"/>
</dbReference>
<comment type="similarity">
    <text evidence="2">Belongs to the AB hydrolase superfamily. Epoxide hydrolase family.</text>
</comment>
<evidence type="ECO:0000313" key="4">
    <source>
        <dbReference type="EMBL" id="KAJ3489885.1"/>
    </source>
</evidence>
<dbReference type="PRINTS" id="PR00412">
    <property type="entry name" value="EPOXHYDRLASE"/>
</dbReference>
<feature type="domain" description="AB hydrolase-1" evidence="3">
    <location>
        <begin position="30"/>
        <end position="125"/>
    </location>
</feature>
<dbReference type="Pfam" id="PF00561">
    <property type="entry name" value="Abhydrolase_1"/>
    <property type="match status" value="1"/>
</dbReference>
<dbReference type="InterPro" id="IPR029058">
    <property type="entry name" value="AB_hydrolase_fold"/>
</dbReference>
<dbReference type="InterPro" id="IPR000639">
    <property type="entry name" value="Epox_hydrolase-like"/>
</dbReference>
<organism evidence="4 5">
    <name type="scientific">Meripilus lineatus</name>
    <dbReference type="NCBI Taxonomy" id="2056292"/>
    <lineage>
        <taxon>Eukaryota</taxon>
        <taxon>Fungi</taxon>
        <taxon>Dikarya</taxon>
        <taxon>Basidiomycota</taxon>
        <taxon>Agaricomycotina</taxon>
        <taxon>Agaricomycetes</taxon>
        <taxon>Polyporales</taxon>
        <taxon>Meripilaceae</taxon>
        <taxon>Meripilus</taxon>
    </lineage>
</organism>
<sequence length="333" mass="37473">MNPLLYKDLLTSRGLTYHYYASPATDSKLTLLFCHGFPSTSRDWRHLVSFFQSRGYGIIVPDMLGYGGTDKPTEPKMYRHNLVCKDIIEILDAEKVEKSVAIGHDFGSYVVSRLSNHYPERFIAYAFFSVPFVRLVSAGVLKEMLADSKRRYGYDTIGYWTFLAEDGSEGIIESNWESFYSLIYPHDPELWKTHIAPQGAMKESLLAGFKAPLPKYLIEEDKEIASKALLGGGLSAPTCWFKAMLSGIEDEDNEGIPETKIYPPTSCPIFFGAGNQDRVSISDAGIKSFAHTCFENHDITVGEYHADHWLILSVPNEINRELETWLESVVAPA</sequence>
<evidence type="ECO:0000256" key="2">
    <source>
        <dbReference type="ARBA" id="ARBA00038334"/>
    </source>
</evidence>
<comment type="caution">
    <text evidence="4">The sequence shown here is derived from an EMBL/GenBank/DDBJ whole genome shotgun (WGS) entry which is preliminary data.</text>
</comment>
<evidence type="ECO:0000313" key="5">
    <source>
        <dbReference type="Proteomes" id="UP001212997"/>
    </source>
</evidence>
<keyword evidence="5" id="KW-1185">Reference proteome</keyword>